<keyword evidence="2" id="KW-1185">Reference proteome</keyword>
<evidence type="ECO:0000313" key="2">
    <source>
        <dbReference type="Proteomes" id="UP000887013"/>
    </source>
</evidence>
<dbReference type="Proteomes" id="UP000887013">
    <property type="component" value="Unassembled WGS sequence"/>
</dbReference>
<organism evidence="1 2">
    <name type="scientific">Nephila pilipes</name>
    <name type="common">Giant wood spider</name>
    <name type="synonym">Nephila maculata</name>
    <dbReference type="NCBI Taxonomy" id="299642"/>
    <lineage>
        <taxon>Eukaryota</taxon>
        <taxon>Metazoa</taxon>
        <taxon>Ecdysozoa</taxon>
        <taxon>Arthropoda</taxon>
        <taxon>Chelicerata</taxon>
        <taxon>Arachnida</taxon>
        <taxon>Araneae</taxon>
        <taxon>Araneomorphae</taxon>
        <taxon>Entelegynae</taxon>
        <taxon>Araneoidea</taxon>
        <taxon>Nephilidae</taxon>
        <taxon>Nephila</taxon>
    </lineage>
</organism>
<dbReference type="AlphaFoldDB" id="A0A8X6M8T0"/>
<comment type="caution">
    <text evidence="1">The sequence shown here is derived from an EMBL/GenBank/DDBJ whole genome shotgun (WGS) entry which is preliminary data.</text>
</comment>
<reference evidence="1" key="1">
    <citation type="submission" date="2020-08" db="EMBL/GenBank/DDBJ databases">
        <title>Multicomponent nature underlies the extraordinary mechanical properties of spider dragline silk.</title>
        <authorList>
            <person name="Kono N."/>
            <person name="Nakamura H."/>
            <person name="Mori M."/>
            <person name="Yoshida Y."/>
            <person name="Ohtoshi R."/>
            <person name="Malay A.D."/>
            <person name="Moran D.A.P."/>
            <person name="Tomita M."/>
            <person name="Numata K."/>
            <person name="Arakawa K."/>
        </authorList>
    </citation>
    <scope>NUCLEOTIDE SEQUENCE</scope>
</reference>
<sequence length="77" mass="8631">MASTSHEVQSIIIAPSENSPSVHVLSDSSSESEENIWIGIRDTSSTLLARVDLTTYLIDQIELTATFWILLSKRDFY</sequence>
<gene>
    <name evidence="1" type="ORF">NPIL_574911</name>
</gene>
<dbReference type="EMBL" id="BMAW01043091">
    <property type="protein sequence ID" value="GFS37497.1"/>
    <property type="molecule type" value="Genomic_DNA"/>
</dbReference>
<proteinExistence type="predicted"/>
<protein>
    <submittedName>
        <fullName evidence="1">Uncharacterized protein</fullName>
    </submittedName>
</protein>
<evidence type="ECO:0000313" key="1">
    <source>
        <dbReference type="EMBL" id="GFS37497.1"/>
    </source>
</evidence>
<name>A0A8X6M8T0_NEPPI</name>
<accession>A0A8X6M8T0</accession>